<sequence>MHAVSRTRAAAEDGRGRENERKTRQLRNARESLEPLSTTNEVRYIARSPFATLISPNPLTLGKSLWRSAHAKVSFPRTKVTGNPNEMRIRGDAAMLRHVNLHNKQVNRAIINSLTQPESDSRRQYVKVGR</sequence>
<feature type="compositionally biased region" description="Basic and acidic residues" evidence="1">
    <location>
        <begin position="9"/>
        <end position="33"/>
    </location>
</feature>
<accession>A0A195B699</accession>
<evidence type="ECO:0000256" key="1">
    <source>
        <dbReference type="SAM" id="MobiDB-lite"/>
    </source>
</evidence>
<feature type="region of interest" description="Disordered" evidence="1">
    <location>
        <begin position="1"/>
        <end position="34"/>
    </location>
</feature>
<dbReference type="AlphaFoldDB" id="A0A195B699"/>
<protein>
    <submittedName>
        <fullName evidence="2">Uncharacterized protein</fullName>
    </submittedName>
</protein>
<organism evidence="2 3">
    <name type="scientific">Atta colombica</name>
    <dbReference type="NCBI Taxonomy" id="520822"/>
    <lineage>
        <taxon>Eukaryota</taxon>
        <taxon>Metazoa</taxon>
        <taxon>Ecdysozoa</taxon>
        <taxon>Arthropoda</taxon>
        <taxon>Hexapoda</taxon>
        <taxon>Insecta</taxon>
        <taxon>Pterygota</taxon>
        <taxon>Neoptera</taxon>
        <taxon>Endopterygota</taxon>
        <taxon>Hymenoptera</taxon>
        <taxon>Apocrita</taxon>
        <taxon>Aculeata</taxon>
        <taxon>Formicoidea</taxon>
        <taxon>Formicidae</taxon>
        <taxon>Myrmicinae</taxon>
        <taxon>Atta</taxon>
    </lineage>
</organism>
<dbReference type="Proteomes" id="UP000078540">
    <property type="component" value="Unassembled WGS sequence"/>
</dbReference>
<gene>
    <name evidence="2" type="ORF">ALC53_09569</name>
</gene>
<evidence type="ECO:0000313" key="2">
    <source>
        <dbReference type="EMBL" id="KYM80043.1"/>
    </source>
</evidence>
<evidence type="ECO:0000313" key="3">
    <source>
        <dbReference type="Proteomes" id="UP000078540"/>
    </source>
</evidence>
<reference evidence="2 3" key="1">
    <citation type="submission" date="2015-09" db="EMBL/GenBank/DDBJ databases">
        <title>Atta colombica WGS genome.</title>
        <authorList>
            <person name="Nygaard S."/>
            <person name="Hu H."/>
            <person name="Boomsma J."/>
            <person name="Zhang G."/>
        </authorList>
    </citation>
    <scope>NUCLEOTIDE SEQUENCE [LARGE SCALE GENOMIC DNA]</scope>
    <source>
        <strain evidence="2">Treedump-2</strain>
        <tissue evidence="2">Whole body</tissue>
    </source>
</reference>
<keyword evidence="3" id="KW-1185">Reference proteome</keyword>
<proteinExistence type="predicted"/>
<name>A0A195B699_9HYME</name>
<dbReference type="EMBL" id="KQ976579">
    <property type="protein sequence ID" value="KYM80043.1"/>
    <property type="molecule type" value="Genomic_DNA"/>
</dbReference>